<feature type="domain" description="Ig-like" evidence="1">
    <location>
        <begin position="398"/>
        <end position="484"/>
    </location>
</feature>
<evidence type="ECO:0000313" key="2">
    <source>
        <dbReference type="EMBL" id="RAW02235.1"/>
    </source>
</evidence>
<protein>
    <recommendedName>
        <fullName evidence="1">Ig-like domain-containing protein</fullName>
    </recommendedName>
</protein>
<reference evidence="2 3" key="1">
    <citation type="submission" date="2018-06" db="EMBL/GenBank/DDBJ databases">
        <title>Chryseolinea flavus sp. nov., a member of the phylum Bacteroidetes isolated from soil.</title>
        <authorList>
            <person name="Li Y."/>
            <person name="Wang J."/>
        </authorList>
    </citation>
    <scope>NUCLEOTIDE SEQUENCE [LARGE SCALE GENOMIC DNA]</scope>
    <source>
        <strain evidence="2 3">SDU1-6</strain>
    </source>
</reference>
<dbReference type="Gene3D" id="2.60.40.10">
    <property type="entry name" value="Immunoglobulins"/>
    <property type="match status" value="1"/>
</dbReference>
<dbReference type="InterPro" id="IPR026444">
    <property type="entry name" value="Secre_tail"/>
</dbReference>
<dbReference type="InterPro" id="IPR022519">
    <property type="entry name" value="Gloeo/Verruco_rpt"/>
</dbReference>
<dbReference type="CDD" id="cd00096">
    <property type="entry name" value="Ig"/>
    <property type="match status" value="1"/>
</dbReference>
<sequence length="722" mass="77964">MQKLLATIFIFASTVFYSEAQQQFFGTTSSGGDHFNGFIFKTDSIGNNLEIIHHFKSNVDGENISALLLASNNKLYGLASAGGQGGGTNVFNSGTFFEYDLDTDRFRVIEHLGPLSTNLPNIYTPRAEGMPALTEVSPGLIYGLAAQGRYVFSYNFNTGVFGKPFTVPNYQGGPTNGTLQNVISQAFYKASNGNLYAATTTNSTCPIGNPYMGSIFRVVPATNTLTVTHKSACLIEFGFTYNGHFAEINGKLYGTTNFGGTSNQGVIFEYTLATNAYVKRHDFHGGVLSNSFYPTSLIAANNGKLYGTTHGGGVVEQNFPSGCGTLYEYDLQTNTYTTKYNFLGGVGWLGDVGPFPSALVKGANGKLYGVTEFGVFEFNTQNGELRMGGRFWTRGFAPSIVQVCRKPSYQFQSITTYDICKDAPFTIDLASPNATTVSWKHNNETVLTQTTPALHFDSFSASDEGTWVCTMTNECGTTTSQSFTLNVVAPSQPTITALGSTEFCAGQSIKLVASEGFDDYAWSNGETTQEITTTDAGTYTVQVSEGECESLPSDPLTITVFALPLPPTSIEATGNNKLKAIGDAARYEWTLNDVLLDMQSAEITVTESGVYKARSISNDGCRSANFASIDFIVLDAESASANLLQVYPNPTRGELYLNASEKLLGPIAISLLDAKGQLINTRREEISANNPPILLHEQLAPGVYQLLLQKQATVYSIKIVVL</sequence>
<dbReference type="AlphaFoldDB" id="A0A364Y612"/>
<dbReference type="SUPFAM" id="SSF63825">
    <property type="entry name" value="YWTD domain"/>
    <property type="match status" value="1"/>
</dbReference>
<dbReference type="OrthoDB" id="1488710at2"/>
<dbReference type="EMBL" id="QMFY01000002">
    <property type="protein sequence ID" value="RAW02235.1"/>
    <property type="molecule type" value="Genomic_DNA"/>
</dbReference>
<dbReference type="NCBIfam" id="TIGR04183">
    <property type="entry name" value="Por_Secre_tail"/>
    <property type="match status" value="1"/>
</dbReference>
<dbReference type="Proteomes" id="UP000251889">
    <property type="component" value="Unassembled WGS sequence"/>
</dbReference>
<dbReference type="NCBIfam" id="TIGR03803">
    <property type="entry name" value="Gloeo_Verruco"/>
    <property type="match status" value="3"/>
</dbReference>
<dbReference type="InterPro" id="IPR013783">
    <property type="entry name" value="Ig-like_fold"/>
</dbReference>
<name>A0A364Y612_9BACT</name>
<evidence type="ECO:0000313" key="3">
    <source>
        <dbReference type="Proteomes" id="UP000251889"/>
    </source>
</evidence>
<keyword evidence="3" id="KW-1185">Reference proteome</keyword>
<accession>A0A364Y612</accession>
<dbReference type="InterPro" id="IPR007110">
    <property type="entry name" value="Ig-like_dom"/>
</dbReference>
<evidence type="ECO:0000259" key="1">
    <source>
        <dbReference type="PROSITE" id="PS50835"/>
    </source>
</evidence>
<comment type="caution">
    <text evidence="2">The sequence shown here is derived from an EMBL/GenBank/DDBJ whole genome shotgun (WGS) entry which is preliminary data.</text>
</comment>
<proteinExistence type="predicted"/>
<organism evidence="2 3">
    <name type="scientific">Pseudochryseolinea flava</name>
    <dbReference type="NCBI Taxonomy" id="2059302"/>
    <lineage>
        <taxon>Bacteria</taxon>
        <taxon>Pseudomonadati</taxon>
        <taxon>Bacteroidota</taxon>
        <taxon>Cytophagia</taxon>
        <taxon>Cytophagales</taxon>
        <taxon>Fulvivirgaceae</taxon>
        <taxon>Pseudochryseolinea</taxon>
    </lineage>
</organism>
<gene>
    <name evidence="2" type="ORF">DQQ10_06750</name>
</gene>
<dbReference type="InterPro" id="IPR036179">
    <property type="entry name" value="Ig-like_dom_sf"/>
</dbReference>
<dbReference type="Pfam" id="PF18962">
    <property type="entry name" value="Por_Secre_tail"/>
    <property type="match status" value="1"/>
</dbReference>
<dbReference type="PROSITE" id="PS50835">
    <property type="entry name" value="IG_LIKE"/>
    <property type="match status" value="1"/>
</dbReference>
<dbReference type="SUPFAM" id="SSF48726">
    <property type="entry name" value="Immunoglobulin"/>
    <property type="match status" value="1"/>
</dbReference>
<dbReference type="RefSeq" id="WP_112746058.1">
    <property type="nucleotide sequence ID" value="NZ_QMFY01000002.1"/>
</dbReference>